<comment type="caution">
    <text evidence="1">The sequence shown here is derived from an EMBL/GenBank/DDBJ whole genome shotgun (WGS) entry which is preliminary data.</text>
</comment>
<dbReference type="EMBL" id="BAABAO010000011">
    <property type="protein sequence ID" value="GAA4134206.1"/>
    <property type="molecule type" value="Genomic_DNA"/>
</dbReference>
<dbReference type="Proteomes" id="UP001501333">
    <property type="component" value="Unassembled WGS sequence"/>
</dbReference>
<reference evidence="2" key="1">
    <citation type="journal article" date="2019" name="Int. J. Syst. Evol. Microbiol.">
        <title>The Global Catalogue of Microorganisms (GCM) 10K type strain sequencing project: providing services to taxonomists for standard genome sequencing and annotation.</title>
        <authorList>
            <consortium name="The Broad Institute Genomics Platform"/>
            <consortium name="The Broad Institute Genome Sequencing Center for Infectious Disease"/>
            <person name="Wu L."/>
            <person name="Ma J."/>
        </authorList>
    </citation>
    <scope>NUCLEOTIDE SEQUENCE [LARGE SCALE GENOMIC DNA]</scope>
    <source>
        <strain evidence="2">JCM 17386</strain>
    </source>
</reference>
<keyword evidence="2" id="KW-1185">Reference proteome</keyword>
<organism evidence="1 2">
    <name type="scientific">Flavobacterium chungbukense</name>
    <dbReference type="NCBI Taxonomy" id="877464"/>
    <lineage>
        <taxon>Bacteria</taxon>
        <taxon>Pseudomonadati</taxon>
        <taxon>Bacteroidota</taxon>
        <taxon>Flavobacteriia</taxon>
        <taxon>Flavobacteriales</taxon>
        <taxon>Flavobacteriaceae</taxon>
        <taxon>Flavobacterium</taxon>
    </lineage>
</organism>
<dbReference type="InterPro" id="IPR023614">
    <property type="entry name" value="Porin_dom_sf"/>
</dbReference>
<evidence type="ECO:0000313" key="1">
    <source>
        <dbReference type="EMBL" id="GAA4134206.1"/>
    </source>
</evidence>
<accession>A0ABP7YCY4</accession>
<dbReference type="Gene3D" id="2.40.160.10">
    <property type="entry name" value="Porin"/>
    <property type="match status" value="1"/>
</dbReference>
<dbReference type="SUPFAM" id="SSF56935">
    <property type="entry name" value="Porins"/>
    <property type="match status" value="1"/>
</dbReference>
<name>A0ABP7YCY4_9FLAO</name>
<protein>
    <submittedName>
        <fullName evidence="1">OprO/OprP family phosphate-selective porin</fullName>
    </submittedName>
</protein>
<gene>
    <name evidence="1" type="ORF">GCM10022250_28680</name>
</gene>
<dbReference type="Pfam" id="PF07396">
    <property type="entry name" value="Porin_O_P"/>
    <property type="match status" value="1"/>
</dbReference>
<evidence type="ECO:0000313" key="2">
    <source>
        <dbReference type="Proteomes" id="UP001501333"/>
    </source>
</evidence>
<dbReference type="InterPro" id="IPR010870">
    <property type="entry name" value="Porin_O/P"/>
</dbReference>
<proteinExistence type="predicted"/>
<sequence>MHPEIKGITELMIKRKIVAILLLLTCAVYAQETNKQELNKQDVKNEVMRILDSINKAKLPETKSGGGIEEHWYDRISLRGYAQIRYNGLLSTNDKVSCDQCDKSWGTTSTAPDAKANNGLFIRRARLVFSGQVHPNLFFYFQPDFGSSPSTGVQNFVQIRDLYFDISFDKKREYRVRVGQSKIPYGFENMQSSSQRLSLDRADGINSSIANERDLGIFFYWAPAEIRKRFEMLVRDGYKGSGDFGVFAFGVYNGQIANKMDGNRDLNVVTRVSYPFVIGSQIIEPGIQAYTGKWAFTGEISSGVIVNDPQYVKDQRVGATFVLYPRPFGIQTEYNFGTGPRYNTDTNTVDETDLNGGYVLLNYKWDIKKQHIYPFVKFQYYDGGKKYEKDARSYVVRDYEIGIEWQPIKAFELTAQYVIADRTFEDSALPINRQQGNVLRLQAQFNF</sequence>